<proteinExistence type="predicted"/>
<keyword evidence="2" id="KW-1185">Reference proteome</keyword>
<dbReference type="EMBL" id="BDIP01002316">
    <property type="protein sequence ID" value="GIQ86101.1"/>
    <property type="molecule type" value="Genomic_DNA"/>
</dbReference>
<protein>
    <submittedName>
        <fullName evidence="1">Uncharacterized protein</fullName>
    </submittedName>
</protein>
<reference evidence="1 2" key="1">
    <citation type="journal article" date="2018" name="PLoS ONE">
        <title>The draft genome of Kipferlia bialata reveals reductive genome evolution in fornicate parasites.</title>
        <authorList>
            <person name="Tanifuji G."/>
            <person name="Takabayashi S."/>
            <person name="Kume K."/>
            <person name="Takagi M."/>
            <person name="Nakayama T."/>
            <person name="Kamikawa R."/>
            <person name="Inagaki Y."/>
            <person name="Hashimoto T."/>
        </authorList>
    </citation>
    <scope>NUCLEOTIDE SEQUENCE [LARGE SCALE GENOMIC DNA]</scope>
    <source>
        <strain evidence="1">NY0173</strain>
    </source>
</reference>
<accession>A0A9K3CZP5</accession>
<dbReference type="Gene3D" id="2.120.10.80">
    <property type="entry name" value="Kelch-type beta propeller"/>
    <property type="match status" value="1"/>
</dbReference>
<dbReference type="AlphaFoldDB" id="A0A9K3CZP5"/>
<dbReference type="SUPFAM" id="SSF117281">
    <property type="entry name" value="Kelch motif"/>
    <property type="match status" value="1"/>
</dbReference>
<dbReference type="InterPro" id="IPR015915">
    <property type="entry name" value="Kelch-typ_b-propeller"/>
</dbReference>
<organism evidence="1 2">
    <name type="scientific">Kipferlia bialata</name>
    <dbReference type="NCBI Taxonomy" id="797122"/>
    <lineage>
        <taxon>Eukaryota</taxon>
        <taxon>Metamonada</taxon>
        <taxon>Carpediemonas-like organisms</taxon>
        <taxon>Kipferlia</taxon>
    </lineage>
</organism>
<evidence type="ECO:0000313" key="1">
    <source>
        <dbReference type="EMBL" id="GIQ86101.1"/>
    </source>
</evidence>
<name>A0A9K3CZP5_9EUKA</name>
<sequence>MEFVQLPCWFMHVYSIATGVWHEIPYVAGESPTHRDFPLIFAVGDTLVLTGGFGRDEGTGVSHLVDTWEWSVYTERWTR</sequence>
<gene>
    <name evidence="1" type="ORF">KIPB_007887</name>
</gene>
<dbReference type="Proteomes" id="UP000265618">
    <property type="component" value="Unassembled WGS sequence"/>
</dbReference>
<comment type="caution">
    <text evidence="1">The sequence shown here is derived from an EMBL/GenBank/DDBJ whole genome shotgun (WGS) entry which is preliminary data.</text>
</comment>
<feature type="non-terminal residue" evidence="1">
    <location>
        <position position="79"/>
    </location>
</feature>
<evidence type="ECO:0000313" key="2">
    <source>
        <dbReference type="Proteomes" id="UP000265618"/>
    </source>
</evidence>